<dbReference type="PROSITE" id="PS00956">
    <property type="entry name" value="HYDROPHOBIN"/>
    <property type="match status" value="1"/>
</dbReference>
<dbReference type="CDD" id="cd23507">
    <property type="entry name" value="hydrophobin_I"/>
    <property type="match status" value="1"/>
</dbReference>
<dbReference type="InterPro" id="IPR001338">
    <property type="entry name" value="Class_I_Hydrophobin"/>
</dbReference>
<dbReference type="AlphaFoldDB" id="A0A8H5H359"/>
<accession>A0A8H5H359</accession>
<dbReference type="Proteomes" id="UP000565441">
    <property type="component" value="Unassembled WGS sequence"/>
</dbReference>
<comment type="subcellular location">
    <subcellularLocation>
        <location evidence="1 7">Secreted</location>
        <location evidence="1 7">Cell wall</location>
    </subcellularLocation>
</comment>
<comment type="caution">
    <text evidence="8">The sequence shown here is derived from an EMBL/GenBank/DDBJ whole genome shotgun (WGS) entry which is preliminary data.</text>
</comment>
<evidence type="ECO:0000256" key="3">
    <source>
        <dbReference type="ARBA" id="ARBA00022512"/>
    </source>
</evidence>
<keyword evidence="6 7" id="KW-1015">Disulfide bond</keyword>
<dbReference type="GO" id="GO:0005199">
    <property type="term" value="F:structural constituent of cell wall"/>
    <property type="evidence" value="ECO:0007669"/>
    <property type="project" value="InterPro"/>
</dbReference>
<organism evidence="8 9">
    <name type="scientific">Tricholomella constricta</name>
    <dbReference type="NCBI Taxonomy" id="117010"/>
    <lineage>
        <taxon>Eukaryota</taxon>
        <taxon>Fungi</taxon>
        <taxon>Dikarya</taxon>
        <taxon>Basidiomycota</taxon>
        <taxon>Agaricomycotina</taxon>
        <taxon>Agaricomycetes</taxon>
        <taxon>Agaricomycetidae</taxon>
        <taxon>Agaricales</taxon>
        <taxon>Tricholomatineae</taxon>
        <taxon>Lyophyllaceae</taxon>
        <taxon>Tricholomella</taxon>
    </lineage>
</organism>
<dbReference type="GO" id="GO:0009277">
    <property type="term" value="C:fungal-type cell wall"/>
    <property type="evidence" value="ECO:0007669"/>
    <property type="project" value="InterPro"/>
</dbReference>
<evidence type="ECO:0000256" key="1">
    <source>
        <dbReference type="ARBA" id="ARBA00004191"/>
    </source>
</evidence>
<evidence type="ECO:0000313" key="9">
    <source>
        <dbReference type="Proteomes" id="UP000565441"/>
    </source>
</evidence>
<gene>
    <name evidence="8" type="ORF">D9615_008256</name>
</gene>
<evidence type="ECO:0000256" key="5">
    <source>
        <dbReference type="ARBA" id="ARBA00022729"/>
    </source>
</evidence>
<dbReference type="SMART" id="SM00075">
    <property type="entry name" value="HYDRO"/>
    <property type="match status" value="1"/>
</dbReference>
<dbReference type="InterPro" id="IPR019778">
    <property type="entry name" value="Class_I_Hydrophobin_CS"/>
</dbReference>
<name>A0A8H5H359_9AGAR</name>
<keyword evidence="9" id="KW-1185">Reference proteome</keyword>
<keyword evidence="5 7" id="KW-0732">Signal</keyword>
<evidence type="ECO:0000256" key="6">
    <source>
        <dbReference type="ARBA" id="ARBA00023157"/>
    </source>
</evidence>
<comment type="similarity">
    <text evidence="2 7">Belongs to the fungal hydrophobin family.</text>
</comment>
<feature type="chain" id="PRO_5034873077" description="Hydrophobin" evidence="7">
    <location>
        <begin position="23"/>
        <end position="115"/>
    </location>
</feature>
<sequence length="115" mass="11723">MFARTSSVFLFVLLALPFLAAASVVPRNIPASQCNTGDLQCCQSVQAASSDPVSLLLGLLGVVLDDLNVLVGVTCTPISVVGVGGDSCTAQPVCCDNNNFNGVIAIGCIPVNLNL</sequence>
<dbReference type="EMBL" id="JAACJP010000031">
    <property type="protein sequence ID" value="KAF5375918.1"/>
    <property type="molecule type" value="Genomic_DNA"/>
</dbReference>
<evidence type="ECO:0000256" key="2">
    <source>
        <dbReference type="ARBA" id="ARBA00010446"/>
    </source>
</evidence>
<dbReference type="OrthoDB" id="4225815at2759"/>
<proteinExistence type="inferred from homology"/>
<evidence type="ECO:0000256" key="4">
    <source>
        <dbReference type="ARBA" id="ARBA00022525"/>
    </source>
</evidence>
<dbReference type="Pfam" id="PF01185">
    <property type="entry name" value="Hydrophobin"/>
    <property type="match status" value="1"/>
</dbReference>
<keyword evidence="3 7" id="KW-0134">Cell wall</keyword>
<evidence type="ECO:0000313" key="8">
    <source>
        <dbReference type="EMBL" id="KAF5375918.1"/>
    </source>
</evidence>
<feature type="signal peptide" evidence="7">
    <location>
        <begin position="1"/>
        <end position="22"/>
    </location>
</feature>
<protein>
    <recommendedName>
        <fullName evidence="7">Hydrophobin</fullName>
    </recommendedName>
</protein>
<evidence type="ECO:0000256" key="7">
    <source>
        <dbReference type="RuleBase" id="RU365009"/>
    </source>
</evidence>
<reference evidence="8 9" key="1">
    <citation type="journal article" date="2020" name="ISME J.">
        <title>Uncovering the hidden diversity of litter-decomposition mechanisms in mushroom-forming fungi.</title>
        <authorList>
            <person name="Floudas D."/>
            <person name="Bentzer J."/>
            <person name="Ahren D."/>
            <person name="Johansson T."/>
            <person name="Persson P."/>
            <person name="Tunlid A."/>
        </authorList>
    </citation>
    <scope>NUCLEOTIDE SEQUENCE [LARGE SCALE GENOMIC DNA]</scope>
    <source>
        <strain evidence="8 9">CBS 661.87</strain>
    </source>
</reference>
<keyword evidence="4 7" id="KW-0964">Secreted</keyword>